<gene>
    <name evidence="8" type="ORF">HHL15_09395</name>
</gene>
<feature type="transmembrane region" description="Helical" evidence="6">
    <location>
        <begin position="147"/>
        <end position="166"/>
    </location>
</feature>
<dbReference type="AlphaFoldDB" id="A0A848G4S2"/>
<name>A0A848G4S2_9RHOO</name>
<dbReference type="InterPro" id="IPR017850">
    <property type="entry name" value="Alkaline_phosphatase_core_sf"/>
</dbReference>
<evidence type="ECO:0000256" key="6">
    <source>
        <dbReference type="SAM" id="Phobius"/>
    </source>
</evidence>
<keyword evidence="4 6" id="KW-1133">Transmembrane helix</keyword>
<evidence type="ECO:0000256" key="2">
    <source>
        <dbReference type="ARBA" id="ARBA00022475"/>
    </source>
</evidence>
<accession>A0A848G4S2</accession>
<dbReference type="Pfam" id="PF00884">
    <property type="entry name" value="Sulfatase"/>
    <property type="match status" value="1"/>
</dbReference>
<feature type="transmembrane region" description="Helical" evidence="6">
    <location>
        <begin position="40"/>
        <end position="57"/>
    </location>
</feature>
<keyword evidence="5 6" id="KW-0472">Membrane</keyword>
<dbReference type="RefSeq" id="WP_169145508.1">
    <property type="nucleotide sequence ID" value="NZ_JABBGA010000006.1"/>
</dbReference>
<evidence type="ECO:0000256" key="1">
    <source>
        <dbReference type="ARBA" id="ARBA00004651"/>
    </source>
</evidence>
<feature type="transmembrane region" description="Helical" evidence="6">
    <location>
        <begin position="63"/>
        <end position="79"/>
    </location>
</feature>
<dbReference type="SUPFAM" id="SSF53649">
    <property type="entry name" value="Alkaline phosphatase-like"/>
    <property type="match status" value="1"/>
</dbReference>
<feature type="transmembrane region" description="Helical" evidence="6">
    <location>
        <begin position="6"/>
        <end position="28"/>
    </location>
</feature>
<evidence type="ECO:0000313" key="8">
    <source>
        <dbReference type="EMBL" id="NML25955.1"/>
    </source>
</evidence>
<evidence type="ECO:0000256" key="3">
    <source>
        <dbReference type="ARBA" id="ARBA00022692"/>
    </source>
</evidence>
<dbReference type="Proteomes" id="UP000580043">
    <property type="component" value="Unassembled WGS sequence"/>
</dbReference>
<keyword evidence="2" id="KW-1003">Cell membrane</keyword>
<organism evidence="8 9">
    <name type="scientific">Zoogloea dura</name>
    <dbReference type="NCBI Taxonomy" id="2728840"/>
    <lineage>
        <taxon>Bacteria</taxon>
        <taxon>Pseudomonadati</taxon>
        <taxon>Pseudomonadota</taxon>
        <taxon>Betaproteobacteria</taxon>
        <taxon>Rhodocyclales</taxon>
        <taxon>Zoogloeaceae</taxon>
        <taxon>Zoogloea</taxon>
    </lineage>
</organism>
<sequence>MGVERAFDVVLQAAGAGVLASLVLERMLRPQPDRGRPWPAWAVHCGLWLAAYGVLLAPLGRPWFAACGVTALVLLLVQVNNAKVKALREPFVFQDYEYFTDAIRHPRLYIPFLGWGRFLAAVTGFALAVGVGLWGEAVPPDRLAWSGQLGGGTTVLGAAVLLLCLAGRRSFLPVSFDPERDVRALGLFASLWRYGLEGRRLPRARSPFEGAAGLARPEGLPHLVAVQSESFFDARALYPGIRPEVLARYDALKADAVMHGRLAVPAWGANTVRTEFAFLAGIAQDTLGVHRFNPYRALAAGWDVSSIATFLRRLGYRTVCIHPYPASFYLRDRVYPGLGFDVFEDIRAFAGAGRSGPYVGDAAVAERVASLLDAAQGPVFIFVITMENHGPLHLERVGPSDEAELYSTPPPAGCEDLTIYLRHLRNADRMIERLRRAADASPRAVGLCWYGDHVPIMPAVYSSFGVPVGDVEYVFWHSSEQGGGGQRSLSAEQLSVEWLRTMGLVRAAEDRTDSG</sequence>
<keyword evidence="3 6" id="KW-0812">Transmembrane</keyword>
<evidence type="ECO:0000313" key="9">
    <source>
        <dbReference type="Proteomes" id="UP000580043"/>
    </source>
</evidence>
<dbReference type="PANTHER" id="PTHR47371:SF3">
    <property type="entry name" value="PHOSPHOGLYCEROL TRANSFERASE I"/>
    <property type="match status" value="1"/>
</dbReference>
<dbReference type="InterPro" id="IPR050448">
    <property type="entry name" value="OpgB/LTA_synthase_biosynth"/>
</dbReference>
<dbReference type="GO" id="GO:0005886">
    <property type="term" value="C:plasma membrane"/>
    <property type="evidence" value="ECO:0007669"/>
    <property type="project" value="UniProtKB-SubCell"/>
</dbReference>
<dbReference type="Gene3D" id="3.40.720.10">
    <property type="entry name" value="Alkaline Phosphatase, subunit A"/>
    <property type="match status" value="1"/>
</dbReference>
<feature type="domain" description="Sulfatase N-terminal" evidence="7">
    <location>
        <begin position="221"/>
        <end position="457"/>
    </location>
</feature>
<dbReference type="CDD" id="cd16015">
    <property type="entry name" value="LTA_synthase"/>
    <property type="match status" value="1"/>
</dbReference>
<dbReference type="EMBL" id="JABBGA010000006">
    <property type="protein sequence ID" value="NML25955.1"/>
    <property type="molecule type" value="Genomic_DNA"/>
</dbReference>
<keyword evidence="9" id="KW-1185">Reference proteome</keyword>
<dbReference type="InterPro" id="IPR000917">
    <property type="entry name" value="Sulfatase_N"/>
</dbReference>
<comment type="caution">
    <text evidence="8">The sequence shown here is derived from an EMBL/GenBank/DDBJ whole genome shotgun (WGS) entry which is preliminary data.</text>
</comment>
<reference evidence="8 9" key="1">
    <citation type="submission" date="2020-04" db="EMBL/GenBank/DDBJ databases">
        <title>Zoogloea sp. G-4-1-14 isolated from soil.</title>
        <authorList>
            <person name="Dahal R.H."/>
        </authorList>
    </citation>
    <scope>NUCLEOTIDE SEQUENCE [LARGE SCALE GENOMIC DNA]</scope>
    <source>
        <strain evidence="8 9">G-4-1-14</strain>
    </source>
</reference>
<comment type="subcellular location">
    <subcellularLocation>
        <location evidence="1">Cell membrane</location>
        <topology evidence="1">Multi-pass membrane protein</topology>
    </subcellularLocation>
</comment>
<dbReference type="PANTHER" id="PTHR47371">
    <property type="entry name" value="LIPOTEICHOIC ACID SYNTHASE"/>
    <property type="match status" value="1"/>
</dbReference>
<protein>
    <submittedName>
        <fullName evidence="8">LTA synthase family protein</fullName>
    </submittedName>
</protein>
<evidence type="ECO:0000256" key="5">
    <source>
        <dbReference type="ARBA" id="ARBA00023136"/>
    </source>
</evidence>
<proteinExistence type="predicted"/>
<evidence type="ECO:0000256" key="4">
    <source>
        <dbReference type="ARBA" id="ARBA00022989"/>
    </source>
</evidence>
<feature type="transmembrane region" description="Helical" evidence="6">
    <location>
        <begin position="114"/>
        <end position="135"/>
    </location>
</feature>
<evidence type="ECO:0000259" key="7">
    <source>
        <dbReference type="Pfam" id="PF00884"/>
    </source>
</evidence>